<evidence type="ECO:0000256" key="6">
    <source>
        <dbReference type="ARBA" id="ARBA00022840"/>
    </source>
</evidence>
<dbReference type="InterPro" id="IPR011527">
    <property type="entry name" value="ABC1_TM_dom"/>
</dbReference>
<keyword evidence="8 9" id="KW-0472">Membrane</keyword>
<feature type="transmembrane region" description="Helical" evidence="9">
    <location>
        <begin position="66"/>
        <end position="86"/>
    </location>
</feature>
<comment type="caution">
    <text evidence="12">The sequence shown here is derived from an EMBL/GenBank/DDBJ whole genome shotgun (WGS) entry which is preliminary data.</text>
</comment>
<dbReference type="InterPro" id="IPR039421">
    <property type="entry name" value="Type_1_exporter"/>
</dbReference>
<dbReference type="FunFam" id="3.40.50.300:FF:000221">
    <property type="entry name" value="Multidrug ABC transporter ATP-binding protein"/>
    <property type="match status" value="1"/>
</dbReference>
<keyword evidence="3" id="KW-1003">Cell membrane</keyword>
<evidence type="ECO:0000256" key="7">
    <source>
        <dbReference type="ARBA" id="ARBA00022989"/>
    </source>
</evidence>
<dbReference type="InterPro" id="IPR003439">
    <property type="entry name" value="ABC_transporter-like_ATP-bd"/>
</dbReference>
<dbReference type="PANTHER" id="PTHR24221:SF397">
    <property type="entry name" value="ABC TRANSPORTER, ATP-BINDING TRANSMEMBRANE PROTEIN"/>
    <property type="match status" value="1"/>
</dbReference>
<accession>E6MHZ0</accession>
<dbReference type="Pfam" id="PF00664">
    <property type="entry name" value="ABC_membrane"/>
    <property type="match status" value="1"/>
</dbReference>
<evidence type="ECO:0000313" key="13">
    <source>
        <dbReference type="Proteomes" id="UP000004754"/>
    </source>
</evidence>
<dbReference type="GO" id="GO:0140359">
    <property type="term" value="F:ABC-type transporter activity"/>
    <property type="evidence" value="ECO:0007669"/>
    <property type="project" value="InterPro"/>
</dbReference>
<keyword evidence="4 9" id="KW-0812">Transmembrane</keyword>
<dbReference type="InterPro" id="IPR027417">
    <property type="entry name" value="P-loop_NTPase"/>
</dbReference>
<dbReference type="Proteomes" id="UP000004754">
    <property type="component" value="Unassembled WGS sequence"/>
</dbReference>
<proteinExistence type="predicted"/>
<comment type="subcellular location">
    <subcellularLocation>
        <location evidence="1">Cell membrane</location>
        <topology evidence="1">Multi-pass membrane protein</topology>
    </subcellularLocation>
</comment>
<organism evidence="12 13">
    <name type="scientific">Pseudoramibacter alactolyticus ATCC 23263</name>
    <dbReference type="NCBI Taxonomy" id="887929"/>
    <lineage>
        <taxon>Bacteria</taxon>
        <taxon>Bacillati</taxon>
        <taxon>Bacillota</taxon>
        <taxon>Clostridia</taxon>
        <taxon>Eubacteriales</taxon>
        <taxon>Eubacteriaceae</taxon>
        <taxon>Pseudoramibacter</taxon>
    </lineage>
</organism>
<evidence type="ECO:0000256" key="3">
    <source>
        <dbReference type="ARBA" id="ARBA00022475"/>
    </source>
</evidence>
<dbReference type="GO" id="GO:0034040">
    <property type="term" value="F:ATPase-coupled lipid transmembrane transporter activity"/>
    <property type="evidence" value="ECO:0007669"/>
    <property type="project" value="TreeGrafter"/>
</dbReference>
<keyword evidence="13" id="KW-1185">Reference proteome</keyword>
<dbReference type="GO" id="GO:0005524">
    <property type="term" value="F:ATP binding"/>
    <property type="evidence" value="ECO:0007669"/>
    <property type="project" value="UniProtKB-KW"/>
</dbReference>
<name>E6MHZ0_9FIRM</name>
<reference evidence="12 13" key="1">
    <citation type="submission" date="2010-12" db="EMBL/GenBank/DDBJ databases">
        <authorList>
            <person name="Muzny D."/>
            <person name="Qin X."/>
            <person name="Deng J."/>
            <person name="Jiang H."/>
            <person name="Liu Y."/>
            <person name="Qu J."/>
            <person name="Song X.-Z."/>
            <person name="Zhang L."/>
            <person name="Thornton R."/>
            <person name="Coyle M."/>
            <person name="Francisco L."/>
            <person name="Jackson L."/>
            <person name="Javaid M."/>
            <person name="Korchina V."/>
            <person name="Kovar C."/>
            <person name="Mata R."/>
            <person name="Mathew T."/>
            <person name="Ngo R."/>
            <person name="Nguyen L."/>
            <person name="Nguyen N."/>
            <person name="Okwuonu G."/>
            <person name="Ongeri F."/>
            <person name="Pham C."/>
            <person name="Simmons D."/>
            <person name="Wilczek-Boney K."/>
            <person name="Hale W."/>
            <person name="Jakkamsetti A."/>
            <person name="Pham P."/>
            <person name="Ruth R."/>
            <person name="San Lucas F."/>
            <person name="Warren J."/>
            <person name="Zhang J."/>
            <person name="Zhao Z."/>
            <person name="Zhou C."/>
            <person name="Zhu D."/>
            <person name="Lee S."/>
            <person name="Bess C."/>
            <person name="Blankenburg K."/>
            <person name="Forbes L."/>
            <person name="Fu Q."/>
            <person name="Gubbala S."/>
            <person name="Hirani K."/>
            <person name="Jayaseelan J.C."/>
            <person name="Lara F."/>
            <person name="Munidasa M."/>
            <person name="Palculict T."/>
            <person name="Patil S."/>
            <person name="Pu L.-L."/>
            <person name="Saada N."/>
            <person name="Tang L."/>
            <person name="Weissenberger G."/>
            <person name="Zhu Y."/>
            <person name="Hemphill L."/>
            <person name="Shang Y."/>
            <person name="Youmans B."/>
            <person name="Ayvaz T."/>
            <person name="Ross M."/>
            <person name="Santibanez J."/>
            <person name="Aqrawi P."/>
            <person name="Gross S."/>
            <person name="Joshi V."/>
            <person name="Fowler G."/>
            <person name="Nazareth L."/>
            <person name="Reid J."/>
            <person name="Worley K."/>
            <person name="Petrosino J."/>
            <person name="Highlander S."/>
            <person name="Gibbs R."/>
        </authorList>
    </citation>
    <scope>NUCLEOTIDE SEQUENCE [LARGE SCALE GENOMIC DNA]</scope>
    <source>
        <strain evidence="12 13">ATCC 23263</strain>
    </source>
</reference>
<evidence type="ECO:0000256" key="5">
    <source>
        <dbReference type="ARBA" id="ARBA00022741"/>
    </source>
</evidence>
<dbReference type="eggNOG" id="COG1132">
    <property type="taxonomic scope" value="Bacteria"/>
</dbReference>
<sequence length="589" mass="64476">MTETIRKETEPMLKIFRKFFAFCGEKNRRKFHRSIACGVIQAFFEALKIPAVAVMLSAVLEGRVSLMTVAAGFGIMVVSISGQAAVKNKATMLQTEAGYETCANKRIEIAEHLRYLPMGYFNDNSLGTITSVTTNTMEALANIATRVVMMTTQGVLTTLLIALMLLFYDWRIGLVTLAGIAVFFGANALLQRQGKVMAPKKNASDTELVTKVLEYIQGMAEVKSYQLTGRASRRLNAAIDDNAAVNTACEFRFIPYITLQSAVAKLTGVAMSVLAIRFYLGGTMDLLVCIVMLICAFMIYASLESAGNYSSLLRNVDVCVDKAQAILDLEPMDIDGADRTPATHDIAANDIRFAYDKQTIIDGISVTIPEKTTTAIVGPSGGGKTTLCHLIARFWDVDSGSVTLDRVDVRDYSMDSLMENFSFVFQSVYLFRDTIAGNIRFGQPDAPMDQVIAAAKAACCHDFIMALPNGYETVVGEGGASLSGGERQRIAIARAIMKDAPVIILDEATANVDPENEKELMAAVAALTREKTILMIAHRLKTVRHADQILVVDQGRIVQRGRHETLMQEDGIYRRFVAAREQAVGWKLG</sequence>
<dbReference type="GO" id="GO:0016887">
    <property type="term" value="F:ATP hydrolysis activity"/>
    <property type="evidence" value="ECO:0007669"/>
    <property type="project" value="InterPro"/>
</dbReference>
<keyword evidence="7 9" id="KW-1133">Transmembrane helix</keyword>
<keyword evidence="6 12" id="KW-0067">ATP-binding</keyword>
<evidence type="ECO:0000256" key="4">
    <source>
        <dbReference type="ARBA" id="ARBA00022692"/>
    </source>
</evidence>
<feature type="transmembrane region" description="Helical" evidence="9">
    <location>
        <begin position="35"/>
        <end position="60"/>
    </location>
</feature>
<dbReference type="PANTHER" id="PTHR24221">
    <property type="entry name" value="ATP-BINDING CASSETTE SUB-FAMILY B"/>
    <property type="match status" value="1"/>
</dbReference>
<protein>
    <submittedName>
        <fullName evidence="12">ABC transporter, ATP-binding protein</fullName>
    </submittedName>
</protein>
<dbReference type="PROSITE" id="PS00211">
    <property type="entry name" value="ABC_TRANSPORTER_1"/>
    <property type="match status" value="1"/>
</dbReference>
<feature type="transmembrane region" description="Helical" evidence="9">
    <location>
        <begin position="286"/>
        <end position="303"/>
    </location>
</feature>
<dbReference type="STRING" id="887929.HMP0721_1695"/>
<evidence type="ECO:0000313" key="12">
    <source>
        <dbReference type="EMBL" id="EFV01314.1"/>
    </source>
</evidence>
<dbReference type="InterPro" id="IPR017871">
    <property type="entry name" value="ABC_transporter-like_CS"/>
</dbReference>
<keyword evidence="2" id="KW-0813">Transport</keyword>
<dbReference type="AlphaFoldDB" id="E6MHZ0"/>
<evidence type="ECO:0000256" key="2">
    <source>
        <dbReference type="ARBA" id="ARBA00022448"/>
    </source>
</evidence>
<feature type="domain" description="ABC transporter" evidence="10">
    <location>
        <begin position="346"/>
        <end position="579"/>
    </location>
</feature>
<dbReference type="Gene3D" id="1.20.1560.10">
    <property type="entry name" value="ABC transporter type 1, transmembrane domain"/>
    <property type="match status" value="1"/>
</dbReference>
<dbReference type="Gene3D" id="3.40.50.300">
    <property type="entry name" value="P-loop containing nucleotide triphosphate hydrolases"/>
    <property type="match status" value="1"/>
</dbReference>
<gene>
    <name evidence="12" type="ORF">HMP0721_1695</name>
</gene>
<feature type="transmembrane region" description="Helical" evidence="9">
    <location>
        <begin position="172"/>
        <end position="190"/>
    </location>
</feature>
<dbReference type="EMBL" id="AEQN01000022">
    <property type="protein sequence ID" value="EFV01314.1"/>
    <property type="molecule type" value="Genomic_DNA"/>
</dbReference>
<dbReference type="PROSITE" id="PS50893">
    <property type="entry name" value="ABC_TRANSPORTER_2"/>
    <property type="match status" value="1"/>
</dbReference>
<evidence type="ECO:0000259" key="11">
    <source>
        <dbReference type="PROSITE" id="PS50929"/>
    </source>
</evidence>
<dbReference type="SUPFAM" id="SSF52540">
    <property type="entry name" value="P-loop containing nucleoside triphosphate hydrolases"/>
    <property type="match status" value="1"/>
</dbReference>
<evidence type="ECO:0000256" key="1">
    <source>
        <dbReference type="ARBA" id="ARBA00004651"/>
    </source>
</evidence>
<feature type="domain" description="ABC transmembrane type-1" evidence="11">
    <location>
        <begin position="34"/>
        <end position="315"/>
    </location>
</feature>
<evidence type="ECO:0000259" key="10">
    <source>
        <dbReference type="PROSITE" id="PS50893"/>
    </source>
</evidence>
<dbReference type="GO" id="GO:0005886">
    <property type="term" value="C:plasma membrane"/>
    <property type="evidence" value="ECO:0007669"/>
    <property type="project" value="UniProtKB-SubCell"/>
</dbReference>
<dbReference type="HOGENOM" id="CLU_000604_84_9_9"/>
<feature type="transmembrane region" description="Helical" evidence="9">
    <location>
        <begin position="147"/>
        <end position="166"/>
    </location>
</feature>
<dbReference type="PROSITE" id="PS50929">
    <property type="entry name" value="ABC_TM1F"/>
    <property type="match status" value="1"/>
</dbReference>
<dbReference type="SMART" id="SM00382">
    <property type="entry name" value="AAA"/>
    <property type="match status" value="1"/>
</dbReference>
<dbReference type="Pfam" id="PF00005">
    <property type="entry name" value="ABC_tran"/>
    <property type="match status" value="1"/>
</dbReference>
<dbReference type="InterPro" id="IPR036640">
    <property type="entry name" value="ABC1_TM_sf"/>
</dbReference>
<evidence type="ECO:0000256" key="9">
    <source>
        <dbReference type="SAM" id="Phobius"/>
    </source>
</evidence>
<dbReference type="InterPro" id="IPR003593">
    <property type="entry name" value="AAA+_ATPase"/>
</dbReference>
<evidence type="ECO:0000256" key="8">
    <source>
        <dbReference type="ARBA" id="ARBA00023136"/>
    </source>
</evidence>
<keyword evidence="5" id="KW-0547">Nucleotide-binding</keyword>
<dbReference type="SUPFAM" id="SSF90123">
    <property type="entry name" value="ABC transporter transmembrane region"/>
    <property type="match status" value="1"/>
</dbReference>